<dbReference type="SUPFAM" id="SSF52540">
    <property type="entry name" value="P-loop containing nucleoside triphosphate hydrolases"/>
    <property type="match status" value="1"/>
</dbReference>
<dbReference type="PATRIC" id="fig|1461584.3.peg.2275"/>
<feature type="compositionally biased region" description="Basic and acidic residues" evidence="1">
    <location>
        <begin position="1"/>
        <end position="24"/>
    </location>
</feature>
<dbReference type="GO" id="GO:0005829">
    <property type="term" value="C:cytosol"/>
    <property type="evidence" value="ECO:0007669"/>
    <property type="project" value="TreeGrafter"/>
</dbReference>
<dbReference type="GO" id="GO:0009898">
    <property type="term" value="C:cytoplasmic side of plasma membrane"/>
    <property type="evidence" value="ECO:0007669"/>
    <property type="project" value="TreeGrafter"/>
</dbReference>
<dbReference type="InterPro" id="IPR050625">
    <property type="entry name" value="ParA/MinD_ATPase"/>
</dbReference>
<evidence type="ECO:0000313" key="2">
    <source>
        <dbReference type="EMBL" id="CEA08938.1"/>
    </source>
</evidence>
<reference evidence="2" key="1">
    <citation type="submission" date="2014-07" db="EMBL/GenBank/DDBJ databases">
        <authorList>
            <person name="Urmite Genomes Urmite Genomes"/>
        </authorList>
    </citation>
    <scope>NUCLEOTIDE SEQUENCE</scope>
    <source>
        <strain evidence="2">11W110_air</strain>
    </source>
</reference>
<dbReference type="PANTHER" id="PTHR43384:SF14">
    <property type="entry name" value="ESX-1 SECRETION-ASSOCIATED PROTEIN ESPI"/>
    <property type="match status" value="1"/>
</dbReference>
<dbReference type="Gene3D" id="3.40.50.300">
    <property type="entry name" value="P-loop containing nucleotide triphosphate hydrolases"/>
    <property type="match status" value="1"/>
</dbReference>
<dbReference type="InterPro" id="IPR027417">
    <property type="entry name" value="P-loop_NTPase"/>
</dbReference>
<gene>
    <name evidence="2" type="ORF">BN1051_02298</name>
</gene>
<name>A0A078MNX1_9MICC</name>
<dbReference type="PANTHER" id="PTHR43384">
    <property type="entry name" value="SEPTUM SITE-DETERMINING PROTEIN MIND HOMOLOG, CHLOROPLASTIC-RELATED"/>
    <property type="match status" value="1"/>
</dbReference>
<feature type="region of interest" description="Disordered" evidence="1">
    <location>
        <begin position="1"/>
        <end position="63"/>
    </location>
</feature>
<accession>A0A078MNX1</accession>
<dbReference type="GO" id="GO:0005524">
    <property type="term" value="F:ATP binding"/>
    <property type="evidence" value="ECO:0007669"/>
    <property type="project" value="TreeGrafter"/>
</dbReference>
<dbReference type="GO" id="GO:0051782">
    <property type="term" value="P:negative regulation of cell division"/>
    <property type="evidence" value="ECO:0007669"/>
    <property type="project" value="TreeGrafter"/>
</dbReference>
<protein>
    <recommendedName>
        <fullName evidence="3">CobQ/CobB/MinD/ParA nucleotide binding domain protein</fullName>
    </recommendedName>
</protein>
<evidence type="ECO:0000256" key="1">
    <source>
        <dbReference type="SAM" id="MobiDB-lite"/>
    </source>
</evidence>
<evidence type="ECO:0008006" key="3">
    <source>
        <dbReference type="Google" id="ProtNLM"/>
    </source>
</evidence>
<dbReference type="GO" id="GO:0016887">
    <property type="term" value="F:ATP hydrolysis activity"/>
    <property type="evidence" value="ECO:0007669"/>
    <property type="project" value="TreeGrafter"/>
</dbReference>
<proteinExistence type="predicted"/>
<sequence>MRETSPEYDAAHEPLTRRRRREAEGVEGTGSSPREAMAAAEQPTDEAPWRERADALDGTPDALGLYAGIGGQVDHAPAAGPVTAPVPPRQPPANRMPGAAGRLEASQGQVTEWADLQQEWSDTAAELPATRREARRRASFLDTQAPTPPAARGLRGVLAGLGLKLGPSQAELEERHDTSVVSRHWPGPRTISVVNGKGGANKTPTTVMLAAVFARNGGGPVLAWDNNETRGTLGWRTEQGPHESTVMDLLPQTGELLSPSAQSALLARFVHHQTEDKFDVLRSKPDVLASEQKITAADFDALHEVASKYFRLNIVDSGNDESAERWLRMIDHTDQLVIATTTMEEHAEAGALLLEALQARGGHYAMLAEQSVVIVSQADRNGGTAQADAVAAGFAPLARAAVTIPYDPALRKGQIRWSGLHPRTRRAWLAAAAAVAEGL</sequence>
<dbReference type="EMBL" id="LN483071">
    <property type="protein sequence ID" value="CEA08938.1"/>
    <property type="molecule type" value="Genomic_DNA"/>
</dbReference>
<organism evidence="2">
    <name type="scientific">Arthrobacter saudimassiliensis</name>
    <dbReference type="NCBI Taxonomy" id="1461584"/>
    <lineage>
        <taxon>Bacteria</taxon>
        <taxon>Bacillati</taxon>
        <taxon>Actinomycetota</taxon>
        <taxon>Actinomycetes</taxon>
        <taxon>Micrococcales</taxon>
        <taxon>Micrococcaceae</taxon>
        <taxon>Arthrobacter</taxon>
    </lineage>
</organism>
<dbReference type="AlphaFoldDB" id="A0A078MNX1"/>